<gene>
    <name evidence="2" type="ORF">GCM10025868_25690</name>
</gene>
<keyword evidence="1" id="KW-1133">Transmembrane helix</keyword>
<dbReference type="Gene3D" id="1.20.1740.10">
    <property type="entry name" value="Amino acid/polyamine transporter I"/>
    <property type="match status" value="1"/>
</dbReference>
<proteinExistence type="predicted"/>
<evidence type="ECO:0008006" key="4">
    <source>
        <dbReference type="Google" id="ProtNLM"/>
    </source>
</evidence>
<protein>
    <recommendedName>
        <fullName evidence="4">Amino acid permease/ SLC12A domain-containing protein</fullName>
    </recommendedName>
</protein>
<evidence type="ECO:0000313" key="2">
    <source>
        <dbReference type="EMBL" id="GMA87319.1"/>
    </source>
</evidence>
<name>A0ABQ6JJM1_9ACTN</name>
<dbReference type="PANTHER" id="PTHR43243:SF24">
    <property type="entry name" value="CATIONIC AMINO ACID TRANSPORT INTEGRAL MEMBRANE PROTEIN ROCE-RELATED"/>
    <property type="match status" value="1"/>
</dbReference>
<keyword evidence="1" id="KW-0812">Transmembrane</keyword>
<comment type="caution">
    <text evidence="2">The sequence shown here is derived from an EMBL/GenBank/DDBJ whole genome shotgun (WGS) entry which is preliminary data.</text>
</comment>
<dbReference type="Proteomes" id="UP001157017">
    <property type="component" value="Unassembled WGS sequence"/>
</dbReference>
<reference evidence="3" key="1">
    <citation type="journal article" date="2019" name="Int. J. Syst. Evol. Microbiol.">
        <title>The Global Catalogue of Microorganisms (GCM) 10K type strain sequencing project: providing services to taxonomists for standard genome sequencing and annotation.</title>
        <authorList>
            <consortium name="The Broad Institute Genomics Platform"/>
            <consortium name="The Broad Institute Genome Sequencing Center for Infectious Disease"/>
            <person name="Wu L."/>
            <person name="Ma J."/>
        </authorList>
    </citation>
    <scope>NUCLEOTIDE SEQUENCE [LARGE SCALE GENOMIC DNA]</scope>
    <source>
        <strain evidence="3">NBRC 108730</strain>
    </source>
</reference>
<dbReference type="EMBL" id="BSUZ01000001">
    <property type="protein sequence ID" value="GMA87319.1"/>
    <property type="molecule type" value="Genomic_DNA"/>
</dbReference>
<sequence length="113" mass="11580">MASGLFATKDLRALMSETEEGGHSLKKSVGAVGLTAMGVGAIIGTGIFVVIGEGADKAGPAVTLSFVLAALTCAFSALSYAEPGGRRPDLRLGVHVRLRHPRRAWSRSSSAGT</sequence>
<dbReference type="PANTHER" id="PTHR43243">
    <property type="entry name" value="INNER MEMBRANE TRANSPORTER YGJI-RELATED"/>
    <property type="match status" value="1"/>
</dbReference>
<evidence type="ECO:0000313" key="3">
    <source>
        <dbReference type="Proteomes" id="UP001157017"/>
    </source>
</evidence>
<accession>A0ABQ6JJM1</accession>
<keyword evidence="1" id="KW-0472">Membrane</keyword>
<feature type="transmembrane region" description="Helical" evidence="1">
    <location>
        <begin position="58"/>
        <end position="81"/>
    </location>
</feature>
<organism evidence="2 3">
    <name type="scientific">Angustibacter aerolatus</name>
    <dbReference type="NCBI Taxonomy" id="1162965"/>
    <lineage>
        <taxon>Bacteria</taxon>
        <taxon>Bacillati</taxon>
        <taxon>Actinomycetota</taxon>
        <taxon>Actinomycetes</taxon>
        <taxon>Kineosporiales</taxon>
        <taxon>Kineosporiaceae</taxon>
    </lineage>
</organism>
<keyword evidence="3" id="KW-1185">Reference proteome</keyword>
<evidence type="ECO:0000256" key="1">
    <source>
        <dbReference type="SAM" id="Phobius"/>
    </source>
</evidence>
<feature type="transmembrane region" description="Helical" evidence="1">
    <location>
        <begin position="29"/>
        <end position="52"/>
    </location>
</feature>